<dbReference type="AlphaFoldDB" id="A0A5D2PRW8"/>
<organism evidence="1 2">
    <name type="scientific">Gossypium tomentosum</name>
    <name type="common">Hawaiian cotton</name>
    <name type="synonym">Gossypium sandvicense</name>
    <dbReference type="NCBI Taxonomy" id="34277"/>
    <lineage>
        <taxon>Eukaryota</taxon>
        <taxon>Viridiplantae</taxon>
        <taxon>Streptophyta</taxon>
        <taxon>Embryophyta</taxon>
        <taxon>Tracheophyta</taxon>
        <taxon>Spermatophyta</taxon>
        <taxon>Magnoliopsida</taxon>
        <taxon>eudicotyledons</taxon>
        <taxon>Gunneridae</taxon>
        <taxon>Pentapetalae</taxon>
        <taxon>rosids</taxon>
        <taxon>malvids</taxon>
        <taxon>Malvales</taxon>
        <taxon>Malvaceae</taxon>
        <taxon>Malvoideae</taxon>
        <taxon>Gossypium</taxon>
    </lineage>
</organism>
<dbReference type="EMBL" id="CM017616">
    <property type="protein sequence ID" value="TYI18762.1"/>
    <property type="molecule type" value="Genomic_DNA"/>
</dbReference>
<dbReference type="EMBL" id="CM017616">
    <property type="protein sequence ID" value="TYI18760.1"/>
    <property type="molecule type" value="Genomic_DNA"/>
</dbReference>
<evidence type="ECO:0000313" key="1">
    <source>
        <dbReference type="EMBL" id="TYI18762.1"/>
    </source>
</evidence>
<sequence length="109" mass="12102">MFGWIARYSDSYVICLLLQPHSLTSCNSYSVVGVLNCYSTHTPNTFSDFGTKLACFLLPKNLLQISSNLFLQIKHPSICPSSSSPQRISDPLEEGFKLRLIASRGQIMG</sequence>
<dbReference type="EMBL" id="CM017616">
    <property type="protein sequence ID" value="TYI18764.1"/>
    <property type="molecule type" value="Genomic_DNA"/>
</dbReference>
<keyword evidence="2" id="KW-1185">Reference proteome</keyword>
<gene>
    <name evidence="1" type="ORF">ES332_A07G115300v1</name>
</gene>
<dbReference type="PROSITE" id="PS51257">
    <property type="entry name" value="PROKAR_LIPOPROTEIN"/>
    <property type="match status" value="1"/>
</dbReference>
<dbReference type="Proteomes" id="UP000322667">
    <property type="component" value="Chromosome A07"/>
</dbReference>
<proteinExistence type="predicted"/>
<name>A0A5D2PRW8_GOSTO</name>
<accession>A0A5D2PRW8</accession>
<dbReference type="EMBL" id="CM017616">
    <property type="protein sequence ID" value="TYI18765.1"/>
    <property type="molecule type" value="Genomic_DNA"/>
</dbReference>
<reference evidence="1 2" key="1">
    <citation type="submission" date="2019-07" db="EMBL/GenBank/DDBJ databases">
        <title>WGS assembly of Gossypium tomentosum.</title>
        <authorList>
            <person name="Chen Z.J."/>
            <person name="Sreedasyam A."/>
            <person name="Ando A."/>
            <person name="Song Q."/>
            <person name="De L."/>
            <person name="Hulse-Kemp A."/>
            <person name="Ding M."/>
            <person name="Ye W."/>
            <person name="Kirkbride R."/>
            <person name="Jenkins J."/>
            <person name="Plott C."/>
            <person name="Lovell J."/>
            <person name="Lin Y.-M."/>
            <person name="Vaughn R."/>
            <person name="Liu B."/>
            <person name="Li W."/>
            <person name="Simpson S."/>
            <person name="Scheffler B."/>
            <person name="Saski C."/>
            <person name="Grover C."/>
            <person name="Hu G."/>
            <person name="Conover J."/>
            <person name="Carlson J."/>
            <person name="Shu S."/>
            <person name="Boston L."/>
            <person name="Williams M."/>
            <person name="Peterson D."/>
            <person name="Mcgee K."/>
            <person name="Jones D."/>
            <person name="Wendel J."/>
            <person name="Stelly D."/>
            <person name="Grimwood J."/>
            <person name="Schmutz J."/>
        </authorList>
    </citation>
    <scope>NUCLEOTIDE SEQUENCE [LARGE SCALE GENOMIC DNA]</scope>
    <source>
        <strain evidence="1">7179.01</strain>
    </source>
</reference>
<protein>
    <submittedName>
        <fullName evidence="1">Uncharacterized protein</fullName>
    </submittedName>
</protein>
<evidence type="ECO:0000313" key="2">
    <source>
        <dbReference type="Proteomes" id="UP000322667"/>
    </source>
</evidence>